<dbReference type="EMBL" id="BKCJ010030373">
    <property type="protein sequence ID" value="GEV66552.1"/>
    <property type="molecule type" value="Genomic_DNA"/>
</dbReference>
<feature type="compositionally biased region" description="Acidic residues" evidence="1">
    <location>
        <begin position="614"/>
        <end position="623"/>
    </location>
</feature>
<accession>A0A699GTD5</accession>
<organism evidence="2">
    <name type="scientific">Tanacetum cinerariifolium</name>
    <name type="common">Dalmatian daisy</name>
    <name type="synonym">Chrysanthemum cinerariifolium</name>
    <dbReference type="NCBI Taxonomy" id="118510"/>
    <lineage>
        <taxon>Eukaryota</taxon>
        <taxon>Viridiplantae</taxon>
        <taxon>Streptophyta</taxon>
        <taxon>Embryophyta</taxon>
        <taxon>Tracheophyta</taxon>
        <taxon>Spermatophyta</taxon>
        <taxon>Magnoliopsida</taxon>
        <taxon>eudicotyledons</taxon>
        <taxon>Gunneridae</taxon>
        <taxon>Pentapetalae</taxon>
        <taxon>asterids</taxon>
        <taxon>campanulids</taxon>
        <taxon>Asterales</taxon>
        <taxon>Asteraceae</taxon>
        <taxon>Asteroideae</taxon>
        <taxon>Anthemideae</taxon>
        <taxon>Anthemidinae</taxon>
        <taxon>Tanacetum</taxon>
    </lineage>
</organism>
<name>A0A699GTD5_TANCI</name>
<protein>
    <recommendedName>
        <fullName evidence="3">Xylulose kinase-1</fullName>
    </recommendedName>
</protein>
<comment type="caution">
    <text evidence="2">The sequence shown here is derived from an EMBL/GenBank/DDBJ whole genome shotgun (WGS) entry which is preliminary data.</text>
</comment>
<dbReference type="AlphaFoldDB" id="A0A699GTD5"/>
<feature type="compositionally biased region" description="Basic and acidic residues" evidence="1">
    <location>
        <begin position="603"/>
        <end position="613"/>
    </location>
</feature>
<sequence>MLKSFPLPVMKFPIPEYFPTASEEVFPLLSQRDALAEEVCTAEKLKVVDPNSQEQQVVSEQITFAGSACHERLCLRESHHLYYYYSKQRTHEFMHVYLVFASVYVWIRLVFCDYHNMIAVLEKYEHNVDFHQIVDFIEASHIRYALTINPTVYVFHIRQFWSTTRIETTDEGTKIPATVDGKLRTISESSIRRNLKLNDEEGISTLPDVELFENLALIGPKSTGFNKFSSNITTAVGEFNTGFHPMVDFIATSPLRYALTVKPTIFVSHIRQLWSTVRIETTDEGIHILATVDGIQRTMSESSLRRNLKLRDEDGISLSVHGEEKCAFSMGLGYGGGALRRLGSVLKNRRRPVVGNKMHKAFPLPDEPASPVRDVSEGEACPTESGFIAVQDRATIAKSSTLPHDSAPTVTSPVADEGKEEIVRLKERVQVLEDREGNTAKQSGDDALIKGRSINEGEVAAKRISNDSEAIARVLTSMDAATVLAGGIDVPTGSGSIPTASPPATIISIGSEVGPTASLIVTRRKNAEVARIHAKEELQGMIDSLDKSNETIAKYLQEYHEFASELPLEKRIELISDLVEDFIPMGSKEETERLKRKGLNLEKEQVKKQKSSEEAPETETSTEEFTEEKMKEMMQLVPVEDVYVQALQVKHPIIDWKVHTEGQRSYWQIIRLRGTSACYQFFVDLLKQLDREDMNQLWALVKEYLSIRPATCEKEMKLWVELKRMYEPDPEDQLWTLT</sequence>
<feature type="region of interest" description="Disordered" evidence="1">
    <location>
        <begin position="359"/>
        <end position="378"/>
    </location>
</feature>
<reference evidence="2" key="1">
    <citation type="journal article" date="2019" name="Sci. Rep.">
        <title>Draft genome of Tanacetum cinerariifolium, the natural source of mosquito coil.</title>
        <authorList>
            <person name="Yamashiro T."/>
            <person name="Shiraishi A."/>
            <person name="Satake H."/>
            <person name="Nakayama K."/>
        </authorList>
    </citation>
    <scope>NUCLEOTIDE SEQUENCE</scope>
</reference>
<evidence type="ECO:0000313" key="2">
    <source>
        <dbReference type="EMBL" id="GEV66552.1"/>
    </source>
</evidence>
<proteinExistence type="predicted"/>
<evidence type="ECO:0008006" key="3">
    <source>
        <dbReference type="Google" id="ProtNLM"/>
    </source>
</evidence>
<evidence type="ECO:0000256" key="1">
    <source>
        <dbReference type="SAM" id="MobiDB-lite"/>
    </source>
</evidence>
<gene>
    <name evidence="2" type="ORF">Tci_138529</name>
</gene>
<feature type="region of interest" description="Disordered" evidence="1">
    <location>
        <begin position="603"/>
        <end position="623"/>
    </location>
</feature>